<dbReference type="STRING" id="1137799.GZ78_19045"/>
<dbReference type="Pfam" id="PF00941">
    <property type="entry name" value="FAD_binding_5"/>
    <property type="match status" value="1"/>
</dbReference>
<dbReference type="InterPro" id="IPR036318">
    <property type="entry name" value="FAD-bd_PCMH-like_sf"/>
</dbReference>
<dbReference type="InterPro" id="IPR016208">
    <property type="entry name" value="Ald_Oxase/xanthine_DH-like"/>
</dbReference>
<dbReference type="SUPFAM" id="SSF56176">
    <property type="entry name" value="FAD-binding/transporter-associated domain-like"/>
    <property type="match status" value="1"/>
</dbReference>
<evidence type="ECO:0000256" key="1">
    <source>
        <dbReference type="ARBA" id="ARBA00022630"/>
    </source>
</evidence>
<dbReference type="InterPro" id="IPR036683">
    <property type="entry name" value="CO_DH_flav_C_dom_sf"/>
</dbReference>
<dbReference type="PANTHER" id="PTHR45444:SF3">
    <property type="entry name" value="XANTHINE DEHYDROGENASE"/>
    <property type="match status" value="1"/>
</dbReference>
<dbReference type="OrthoDB" id="9775084at2"/>
<dbReference type="SUPFAM" id="SSF54292">
    <property type="entry name" value="2Fe-2S ferredoxin-like"/>
    <property type="match status" value="1"/>
</dbReference>
<reference evidence="5 6" key="1">
    <citation type="submission" date="2014-06" db="EMBL/GenBank/DDBJ databases">
        <title>Whole Genome Sequences of Three Symbiotic Endozoicomonas Bacteria.</title>
        <authorList>
            <person name="Neave M.J."/>
            <person name="Apprill A."/>
            <person name="Voolstra C.R."/>
        </authorList>
    </citation>
    <scope>NUCLEOTIDE SEQUENCE [LARGE SCALE GENOMIC DNA]</scope>
    <source>
        <strain evidence="5 6">DSM 25634</strain>
    </source>
</reference>
<dbReference type="InterPro" id="IPR016166">
    <property type="entry name" value="FAD-bd_PCMH"/>
</dbReference>
<name>A0A081NEA7_9GAMM</name>
<dbReference type="Gene3D" id="1.10.150.120">
    <property type="entry name" value="[2Fe-2S]-binding domain"/>
    <property type="match status" value="1"/>
</dbReference>
<dbReference type="SUPFAM" id="SSF47741">
    <property type="entry name" value="CO dehydrogenase ISP C-domain like"/>
    <property type="match status" value="1"/>
</dbReference>
<dbReference type="AlphaFoldDB" id="A0A081NEA7"/>
<keyword evidence="2" id="KW-0274">FAD</keyword>
<dbReference type="InterPro" id="IPR001041">
    <property type="entry name" value="2Fe-2S_ferredoxin-type"/>
</dbReference>
<protein>
    <recommendedName>
        <fullName evidence="7">FAD-binding molybdopterin dehydrogenase</fullName>
    </recommendedName>
</protein>
<gene>
    <name evidence="5" type="ORF">GZ78_19045</name>
</gene>
<dbReference type="InterPro" id="IPR036884">
    <property type="entry name" value="2Fe-2S-bd_dom_sf"/>
</dbReference>
<dbReference type="GO" id="GO:0005506">
    <property type="term" value="F:iron ion binding"/>
    <property type="evidence" value="ECO:0007669"/>
    <property type="project" value="InterPro"/>
</dbReference>
<accession>A0A081NEA7</accession>
<proteinExistence type="predicted"/>
<dbReference type="PIRSF" id="PIRSF036557">
    <property type="entry name" value="XdhA_RC"/>
    <property type="match status" value="1"/>
</dbReference>
<dbReference type="CDD" id="cd00207">
    <property type="entry name" value="fer2"/>
    <property type="match status" value="1"/>
</dbReference>
<dbReference type="Gene3D" id="3.10.20.30">
    <property type="match status" value="1"/>
</dbReference>
<dbReference type="EMBL" id="JOKH01000004">
    <property type="protein sequence ID" value="KEQ16780.1"/>
    <property type="molecule type" value="Genomic_DNA"/>
</dbReference>
<evidence type="ECO:0000313" key="6">
    <source>
        <dbReference type="Proteomes" id="UP000028073"/>
    </source>
</evidence>
<dbReference type="PROSITE" id="PS51387">
    <property type="entry name" value="FAD_PCMH"/>
    <property type="match status" value="1"/>
</dbReference>
<dbReference type="InterPro" id="IPR012175">
    <property type="entry name" value="Xanth_DH_ssu_bac"/>
</dbReference>
<dbReference type="Gene3D" id="3.30.43.10">
    <property type="entry name" value="Uridine Diphospho-n-acetylenolpyruvylglucosamine Reductase, domain 2"/>
    <property type="match status" value="1"/>
</dbReference>
<dbReference type="eggNOG" id="COG4630">
    <property type="taxonomic scope" value="Bacteria"/>
</dbReference>
<dbReference type="InterPro" id="IPR002346">
    <property type="entry name" value="Mopterin_DH_FAD-bd"/>
</dbReference>
<evidence type="ECO:0000259" key="3">
    <source>
        <dbReference type="PROSITE" id="PS51085"/>
    </source>
</evidence>
<evidence type="ECO:0000313" key="5">
    <source>
        <dbReference type="EMBL" id="KEQ16780.1"/>
    </source>
</evidence>
<dbReference type="InterPro" id="IPR012675">
    <property type="entry name" value="Beta-grasp_dom_sf"/>
</dbReference>
<dbReference type="SMART" id="SM01092">
    <property type="entry name" value="CO_deh_flav_C"/>
    <property type="match status" value="1"/>
</dbReference>
<dbReference type="InterPro" id="IPR016167">
    <property type="entry name" value="FAD-bd_PCMH_sub1"/>
</dbReference>
<dbReference type="Pfam" id="PF01799">
    <property type="entry name" value="Fer2_2"/>
    <property type="match status" value="1"/>
</dbReference>
<dbReference type="PANTHER" id="PTHR45444">
    <property type="entry name" value="XANTHINE DEHYDROGENASE"/>
    <property type="match status" value="1"/>
</dbReference>
<evidence type="ECO:0000256" key="2">
    <source>
        <dbReference type="ARBA" id="ARBA00022827"/>
    </source>
</evidence>
<keyword evidence="6" id="KW-1185">Reference proteome</keyword>
<dbReference type="GO" id="GO:0051536">
    <property type="term" value="F:iron-sulfur cluster binding"/>
    <property type="evidence" value="ECO:0007669"/>
    <property type="project" value="InterPro"/>
</dbReference>
<sequence>MIRFLLNETLVELENTPSDTTILDYLRGNHSHKPDRKTGTKEGCCSGDCGACTVVIVEPKNDRLNYQTINACIALLPALNGKQLITVEDLAEGKTLHPVQQAMVDHHGSQCGFCTPGIIMSLFAFHHELPESRPEMTEALGGNLCRCTGYQPIVDAANEIAKLTPSDRFKHQEQETLQKLSALKSQLDNSAAGVFMPNSEQELADYLLKRPQARLLAGGTDLGLEVTQQLRELPALVTLTSVTELKEVTCSHQVLTIGSAATYRELEPLLASYFPDFARMLSRLGSQQIRNSGTIGGNIGNASPIGDTPPVLLALDAQIELRKGNNIRSLPLEDFYLGYKKTILEESEFIARIHIPLQSHQLKVYKLSKRYGDDISAVLAAINLELNDKGLVTKARVALGGMAEIPKRAMACEAALMGSPANPETLRQAQEAIRSEFQPLSDVRGSSDYRLQAACNLLERYFLEMSGHTARIIAHA</sequence>
<feature type="domain" description="2Fe-2S ferredoxin-type" evidence="3">
    <location>
        <begin position="1"/>
        <end position="90"/>
    </location>
</feature>
<dbReference type="GO" id="GO:0004854">
    <property type="term" value="F:xanthine dehydrogenase activity"/>
    <property type="evidence" value="ECO:0007669"/>
    <property type="project" value="InterPro"/>
</dbReference>
<feature type="domain" description="FAD-binding PCMH-type" evidence="4">
    <location>
        <begin position="187"/>
        <end position="360"/>
    </location>
</feature>
<comment type="caution">
    <text evidence="5">The sequence shown here is derived from an EMBL/GenBank/DDBJ whole genome shotgun (WGS) entry which is preliminary data.</text>
</comment>
<evidence type="ECO:0008006" key="7">
    <source>
        <dbReference type="Google" id="ProtNLM"/>
    </source>
</evidence>
<dbReference type="InterPro" id="IPR002888">
    <property type="entry name" value="2Fe-2S-bd"/>
</dbReference>
<organism evidence="5 6">
    <name type="scientific">Endozoicomonas numazuensis</name>
    <dbReference type="NCBI Taxonomy" id="1137799"/>
    <lineage>
        <taxon>Bacteria</taxon>
        <taxon>Pseudomonadati</taxon>
        <taxon>Pseudomonadota</taxon>
        <taxon>Gammaproteobacteria</taxon>
        <taxon>Oceanospirillales</taxon>
        <taxon>Endozoicomonadaceae</taxon>
        <taxon>Endozoicomonas</taxon>
    </lineage>
</organism>
<evidence type="ECO:0000259" key="4">
    <source>
        <dbReference type="PROSITE" id="PS51387"/>
    </source>
</evidence>
<dbReference type="InterPro" id="IPR014307">
    <property type="entry name" value="Xanthine_DH_ssu"/>
</dbReference>
<dbReference type="PROSITE" id="PS51085">
    <property type="entry name" value="2FE2S_FER_2"/>
    <property type="match status" value="1"/>
</dbReference>
<dbReference type="SUPFAM" id="SSF55447">
    <property type="entry name" value="CO dehydrogenase flavoprotein C-terminal domain-like"/>
    <property type="match status" value="1"/>
</dbReference>
<dbReference type="NCBIfam" id="TIGR02963">
    <property type="entry name" value="xanthine_xdhA"/>
    <property type="match status" value="1"/>
</dbReference>
<dbReference type="Pfam" id="PF00111">
    <property type="entry name" value="Fer2"/>
    <property type="match status" value="1"/>
</dbReference>
<keyword evidence="1" id="KW-0285">Flavoprotein</keyword>
<dbReference type="RefSeq" id="WP_034838880.1">
    <property type="nucleotide sequence ID" value="NZ_JOKH01000004.1"/>
</dbReference>
<dbReference type="InterPro" id="IPR036010">
    <property type="entry name" value="2Fe-2S_ferredoxin-like_sf"/>
</dbReference>
<dbReference type="GO" id="GO:0071949">
    <property type="term" value="F:FAD binding"/>
    <property type="evidence" value="ECO:0007669"/>
    <property type="project" value="InterPro"/>
</dbReference>
<dbReference type="InterPro" id="IPR016169">
    <property type="entry name" value="FAD-bd_PCMH_sub2"/>
</dbReference>
<dbReference type="Proteomes" id="UP000028073">
    <property type="component" value="Unassembled WGS sequence"/>
</dbReference>
<dbReference type="Pfam" id="PF03450">
    <property type="entry name" value="CO_deh_flav_C"/>
    <property type="match status" value="1"/>
</dbReference>
<dbReference type="InterPro" id="IPR005107">
    <property type="entry name" value="CO_DH_flav_C"/>
</dbReference>
<dbReference type="Gene3D" id="3.30.390.50">
    <property type="entry name" value="CO dehydrogenase flavoprotein, C-terminal domain"/>
    <property type="match status" value="1"/>
</dbReference>
<dbReference type="Gene3D" id="3.30.465.10">
    <property type="match status" value="1"/>
</dbReference>